<evidence type="ECO:0000256" key="3">
    <source>
        <dbReference type="ARBA" id="ARBA00022801"/>
    </source>
</evidence>
<dbReference type="Gene3D" id="2.60.120.260">
    <property type="entry name" value="Galactose-binding domain-like"/>
    <property type="match status" value="1"/>
</dbReference>
<comment type="caution">
    <text evidence="6">The sequence shown here is derived from an EMBL/GenBank/DDBJ whole genome shotgun (WGS) entry which is preliminary data.</text>
</comment>
<feature type="domain" description="Alpha-L-rhamnosidase C-terminal" evidence="5">
    <location>
        <begin position="648"/>
        <end position="717"/>
    </location>
</feature>
<dbReference type="InterPro" id="IPR035396">
    <property type="entry name" value="Bac_rhamnosid6H"/>
</dbReference>
<evidence type="ECO:0000313" key="6">
    <source>
        <dbReference type="EMBL" id="RLT79713.1"/>
    </source>
</evidence>
<dbReference type="Pfam" id="PF25788">
    <property type="entry name" value="Ig_Rha78A_N"/>
    <property type="match status" value="1"/>
</dbReference>
<keyword evidence="3" id="KW-0378">Hydrolase</keyword>
<name>A0A3L7Z0H7_9BACE</name>
<gene>
    <name evidence="6" type="ORF">D7Y07_12310</name>
</gene>
<organism evidence="6 7">
    <name type="scientific">Bacteroides acidifaciens</name>
    <dbReference type="NCBI Taxonomy" id="85831"/>
    <lineage>
        <taxon>Bacteria</taxon>
        <taxon>Pseudomonadati</taxon>
        <taxon>Bacteroidota</taxon>
        <taxon>Bacteroidia</taxon>
        <taxon>Bacteroidales</taxon>
        <taxon>Bacteroidaceae</taxon>
        <taxon>Bacteroides</taxon>
    </lineage>
</organism>
<dbReference type="GO" id="GO:0005975">
    <property type="term" value="P:carbohydrate metabolic process"/>
    <property type="evidence" value="ECO:0007669"/>
    <property type="project" value="InterPro"/>
</dbReference>
<accession>A0A3L7Z0H7</accession>
<evidence type="ECO:0000259" key="5">
    <source>
        <dbReference type="Pfam" id="PF17390"/>
    </source>
</evidence>
<dbReference type="InterPro" id="IPR035398">
    <property type="entry name" value="Bac_rhamnosid_C"/>
</dbReference>
<dbReference type="Pfam" id="PF17389">
    <property type="entry name" value="Bac_rhamnosid6H"/>
    <property type="match status" value="1"/>
</dbReference>
<dbReference type="Gene3D" id="2.60.420.10">
    <property type="entry name" value="Maltose phosphorylase, domain 3"/>
    <property type="match status" value="1"/>
</dbReference>
<protein>
    <recommendedName>
        <fullName evidence="2">alpha-L-rhamnosidase</fullName>
        <ecNumber evidence="2">3.2.1.40</ecNumber>
    </recommendedName>
</protein>
<dbReference type="AlphaFoldDB" id="A0A3L7Z0H7"/>
<dbReference type="Gene3D" id="2.60.40.10">
    <property type="entry name" value="Immunoglobulins"/>
    <property type="match status" value="1"/>
</dbReference>
<dbReference type="EMBL" id="RAZM01000038">
    <property type="protein sequence ID" value="RLT79713.1"/>
    <property type="molecule type" value="Genomic_DNA"/>
</dbReference>
<dbReference type="RefSeq" id="WP_121766488.1">
    <property type="nucleotide sequence ID" value="NZ_RAZM01000038.1"/>
</dbReference>
<evidence type="ECO:0000259" key="4">
    <source>
        <dbReference type="Pfam" id="PF17389"/>
    </source>
</evidence>
<feature type="domain" description="Alpha-L-rhamnosidase six-hairpin glycosidase" evidence="4">
    <location>
        <begin position="311"/>
        <end position="644"/>
    </location>
</feature>
<dbReference type="InterPro" id="IPR012341">
    <property type="entry name" value="6hp_glycosidase-like_sf"/>
</dbReference>
<dbReference type="Gene3D" id="1.50.10.10">
    <property type="match status" value="1"/>
</dbReference>
<evidence type="ECO:0000256" key="2">
    <source>
        <dbReference type="ARBA" id="ARBA00012652"/>
    </source>
</evidence>
<dbReference type="InterPro" id="IPR016007">
    <property type="entry name" value="Alpha_rhamnosid"/>
</dbReference>
<sequence length="749" mass="85216">MEYFVKNRLVRYVLSFVGIGCCASGLSQEMSVPTQLRCDLLLQTDYQSAYGFVVPTEWKVAQSGKHECVRILTQTPSFGWNISSDEPEVMQTAYQILVASTENGLKENLGDVWDSGKVISAQSSGILYGGKPLAGDRLYFWKVRIWNGNQVESAYSDAAVFLTDKNLQKHATARYPLQKQQEMPVCVRNVKDNTWVADFGKAAFCGQLYLTLSSDSDRDTVVVHTGEANTPEGTVNRKPGGSIRYCRYRLPLRSGTHTYQIQFRHDGGSIKMPSYIGEVVPFRYVELENYGGNAEQALLVRNAVYYPYNEKASYFESSDSILNQVWDLCKYSVKATSFTGQFIDGDRERLPYEGDNYIGQLTAYCVDDEYNLPRYSHEYSITHPTWPTEWIQISVMTAWLDYLYTGDLRSIRYYYEDLKAKCLMDFETENGLIIVSGTDKQKNPQVMAKIHHKRSIEDIVDWPITERDGYVVDNSCKSVINAYYYRDLVLMSNIAEALGYVDDVTFYKKKAAHVKKSFQQVFWDRKNKRYRDSDKTEHASLHANVFSLVFGLVNEKDKASVMEYIRSKGMACSVYVAQFLLEAVYGAEDGNYGLSLMNSTGDRSWYNMIREGSTVSMEAWGNKYKPNQDWNHIWGAAPGNIIMRELIGVKPVLPGWNRFQIKPQLGELEWAKAKVPTIKGAVTVKYSQAGTTFSMEVKIPGNTEAEVILPARKDKNRVRINGKQVKARLKEGKLFLPVLRSGNYQIVLN</sequence>
<dbReference type="PANTHER" id="PTHR33307:SF6">
    <property type="entry name" value="ALPHA-RHAMNOSIDASE (EUROFUNG)-RELATED"/>
    <property type="match status" value="1"/>
</dbReference>
<evidence type="ECO:0000313" key="7">
    <source>
        <dbReference type="Proteomes" id="UP000267159"/>
    </source>
</evidence>
<dbReference type="EC" id="3.2.1.40" evidence="2"/>
<dbReference type="GO" id="GO:0030596">
    <property type="term" value="F:alpha-L-rhamnosidase activity"/>
    <property type="evidence" value="ECO:0007669"/>
    <property type="project" value="UniProtKB-EC"/>
</dbReference>
<dbReference type="PANTHER" id="PTHR33307">
    <property type="entry name" value="ALPHA-RHAMNOSIDASE (EUROFUNG)"/>
    <property type="match status" value="1"/>
</dbReference>
<dbReference type="SUPFAM" id="SSF48208">
    <property type="entry name" value="Six-hairpin glycosidases"/>
    <property type="match status" value="1"/>
</dbReference>
<reference evidence="6 7" key="1">
    <citation type="submission" date="2018-09" db="EMBL/GenBank/DDBJ databases">
        <title>Murine metabolic-syndrome-specific gut microbial biobank.</title>
        <authorList>
            <person name="Liu C."/>
        </authorList>
    </citation>
    <scope>NUCLEOTIDE SEQUENCE [LARGE SCALE GENOMIC DNA]</scope>
    <source>
        <strain evidence="6 7">0.1X-D8-26</strain>
    </source>
</reference>
<dbReference type="Proteomes" id="UP000267159">
    <property type="component" value="Unassembled WGS sequence"/>
</dbReference>
<evidence type="ECO:0000256" key="1">
    <source>
        <dbReference type="ARBA" id="ARBA00001445"/>
    </source>
</evidence>
<comment type="catalytic activity">
    <reaction evidence="1">
        <text>Hydrolysis of terminal non-reducing alpha-L-rhamnose residues in alpha-L-rhamnosides.</text>
        <dbReference type="EC" id="3.2.1.40"/>
    </reaction>
</comment>
<dbReference type="InterPro" id="IPR008928">
    <property type="entry name" value="6-hairpin_glycosidase_sf"/>
</dbReference>
<dbReference type="Pfam" id="PF17390">
    <property type="entry name" value="Bac_rhamnosid_C"/>
    <property type="match status" value="1"/>
</dbReference>
<dbReference type="InterPro" id="IPR013783">
    <property type="entry name" value="Ig-like_fold"/>
</dbReference>
<proteinExistence type="predicted"/>